<comment type="caution">
    <text evidence="1">The sequence shown here is derived from an EMBL/GenBank/DDBJ whole genome shotgun (WGS) entry which is preliminary data.</text>
</comment>
<dbReference type="Proteomes" id="UP001634394">
    <property type="component" value="Unassembled WGS sequence"/>
</dbReference>
<name>A0ABD3UGH7_SINWO</name>
<dbReference type="AlphaFoldDB" id="A0ABD3UGH7"/>
<organism evidence="1 2">
    <name type="scientific">Sinanodonta woodiana</name>
    <name type="common">Chinese pond mussel</name>
    <name type="synonym">Anodonta woodiana</name>
    <dbReference type="NCBI Taxonomy" id="1069815"/>
    <lineage>
        <taxon>Eukaryota</taxon>
        <taxon>Metazoa</taxon>
        <taxon>Spiralia</taxon>
        <taxon>Lophotrochozoa</taxon>
        <taxon>Mollusca</taxon>
        <taxon>Bivalvia</taxon>
        <taxon>Autobranchia</taxon>
        <taxon>Heteroconchia</taxon>
        <taxon>Palaeoheterodonta</taxon>
        <taxon>Unionida</taxon>
        <taxon>Unionoidea</taxon>
        <taxon>Unionidae</taxon>
        <taxon>Unioninae</taxon>
        <taxon>Sinanodonta</taxon>
    </lineage>
</organism>
<accession>A0ABD3UGH7</accession>
<evidence type="ECO:0000313" key="2">
    <source>
        <dbReference type="Proteomes" id="UP001634394"/>
    </source>
</evidence>
<dbReference type="PANTHER" id="PTHR19963:SF30">
    <property type="entry name" value="ENDONUCLEASE_EXONUCLEASE_PHOSPHATASE DOMAIN-CONTAINING PROTEIN"/>
    <property type="match status" value="1"/>
</dbReference>
<evidence type="ECO:0000313" key="1">
    <source>
        <dbReference type="EMBL" id="KAL3848127.1"/>
    </source>
</evidence>
<proteinExistence type="predicted"/>
<sequence>MFLASILRGSAQAVLADLESSERRKYLDLSNALSRRFGSENQTELFRVQLKNLTRRRDQTLPELAQVVKRLSRRAYPKASTELIETLSRDHFIDALTDSDIRLRIQQSHPKTLEEVTRLAVEFF</sequence>
<dbReference type="EMBL" id="JBJQND010000016">
    <property type="protein sequence ID" value="KAL3848127.1"/>
    <property type="molecule type" value="Genomic_DNA"/>
</dbReference>
<dbReference type="PANTHER" id="PTHR19963">
    <property type="entry name" value="CCHC-TYPE DOMAIN-CONTAINING PROTEIN"/>
    <property type="match status" value="1"/>
</dbReference>
<protein>
    <submittedName>
        <fullName evidence="1">Uncharacterized protein</fullName>
    </submittedName>
</protein>
<reference evidence="1 2" key="1">
    <citation type="submission" date="2024-11" db="EMBL/GenBank/DDBJ databases">
        <title>Chromosome-level genome assembly of the freshwater bivalve Anodonta woodiana.</title>
        <authorList>
            <person name="Chen X."/>
        </authorList>
    </citation>
    <scope>NUCLEOTIDE SEQUENCE [LARGE SCALE GENOMIC DNA]</scope>
    <source>
        <strain evidence="1">MN2024</strain>
        <tissue evidence="1">Gills</tissue>
    </source>
</reference>
<keyword evidence="2" id="KW-1185">Reference proteome</keyword>
<gene>
    <name evidence="1" type="ORF">ACJMK2_019004</name>
</gene>